<name>J9CIU6_9ZZZZ</name>
<dbReference type="EMBL" id="AMCI01003571">
    <property type="protein sequence ID" value="EJW99995.1"/>
    <property type="molecule type" value="Genomic_DNA"/>
</dbReference>
<sequence length="25" mass="2643">RSTAEAPHHTTYTTHDAACATAAEE</sequence>
<feature type="region of interest" description="Disordered" evidence="1">
    <location>
        <begin position="1"/>
        <end position="25"/>
    </location>
</feature>
<comment type="caution">
    <text evidence="2">The sequence shown here is derived from an EMBL/GenBank/DDBJ whole genome shotgun (WGS) entry which is preliminary data.</text>
</comment>
<accession>J9CIU6</accession>
<evidence type="ECO:0000256" key="1">
    <source>
        <dbReference type="SAM" id="MobiDB-lite"/>
    </source>
</evidence>
<organism evidence="2">
    <name type="scientific">gut metagenome</name>
    <dbReference type="NCBI Taxonomy" id="749906"/>
    <lineage>
        <taxon>unclassified sequences</taxon>
        <taxon>metagenomes</taxon>
        <taxon>organismal metagenomes</taxon>
    </lineage>
</organism>
<reference evidence="2" key="1">
    <citation type="journal article" date="2012" name="PLoS ONE">
        <title>Gene sets for utilization of primary and secondary nutrition supplies in the distal gut of endangered iberian lynx.</title>
        <authorList>
            <person name="Alcaide M."/>
            <person name="Messina E."/>
            <person name="Richter M."/>
            <person name="Bargiela R."/>
            <person name="Peplies J."/>
            <person name="Huws S.A."/>
            <person name="Newbold C.J."/>
            <person name="Golyshin P.N."/>
            <person name="Simon M.A."/>
            <person name="Lopez G."/>
            <person name="Yakimov M.M."/>
            <person name="Ferrer M."/>
        </authorList>
    </citation>
    <scope>NUCLEOTIDE SEQUENCE</scope>
</reference>
<gene>
    <name evidence="2" type="ORF">EVA_11900</name>
</gene>
<feature type="non-terminal residue" evidence="2">
    <location>
        <position position="1"/>
    </location>
</feature>
<dbReference type="AlphaFoldDB" id="J9CIU6"/>
<evidence type="ECO:0000313" key="2">
    <source>
        <dbReference type="EMBL" id="EJW99995.1"/>
    </source>
</evidence>
<proteinExistence type="predicted"/>
<protein>
    <submittedName>
        <fullName evidence="2">Uncharacterized protein</fullName>
    </submittedName>
</protein>